<gene>
    <name evidence="4" type="ORF">BCR37DRAFT_364454</name>
</gene>
<keyword evidence="2" id="KW-0732">Signal</keyword>
<protein>
    <submittedName>
        <fullName evidence="4">Uncharacterized protein</fullName>
    </submittedName>
</protein>
<feature type="transmembrane region" description="Helical" evidence="3">
    <location>
        <begin position="6"/>
        <end position="28"/>
    </location>
</feature>
<dbReference type="OrthoDB" id="447314at2759"/>
<accession>A0A1Y2FQ26</accession>
<dbReference type="RefSeq" id="XP_040727284.1">
    <property type="nucleotide sequence ID" value="XM_040868255.1"/>
</dbReference>
<dbReference type="PANTHER" id="PTHR28023">
    <property type="entry name" value="UPF0357 PROTEIN YCL012C"/>
    <property type="match status" value="1"/>
</dbReference>
<keyword evidence="3" id="KW-0812">Transmembrane</keyword>
<evidence type="ECO:0000256" key="2">
    <source>
        <dbReference type="ARBA" id="ARBA00022729"/>
    </source>
</evidence>
<keyword evidence="3" id="KW-1133">Transmembrane helix</keyword>
<reference evidence="4 5" key="1">
    <citation type="submission" date="2016-07" db="EMBL/GenBank/DDBJ databases">
        <title>Pervasive Adenine N6-methylation of Active Genes in Fungi.</title>
        <authorList>
            <consortium name="DOE Joint Genome Institute"/>
            <person name="Mondo S.J."/>
            <person name="Dannebaum R.O."/>
            <person name="Kuo R.C."/>
            <person name="Labutti K."/>
            <person name="Haridas S."/>
            <person name="Kuo A."/>
            <person name="Salamov A."/>
            <person name="Ahrendt S.R."/>
            <person name="Lipzen A."/>
            <person name="Sullivan W."/>
            <person name="Andreopoulos W.B."/>
            <person name="Clum A."/>
            <person name="Lindquist E."/>
            <person name="Daum C."/>
            <person name="Ramamoorthy G.K."/>
            <person name="Gryganskyi A."/>
            <person name="Culley D."/>
            <person name="Magnuson J.K."/>
            <person name="James T.Y."/>
            <person name="O'Malley M.A."/>
            <person name="Stajich J.E."/>
            <person name="Spatafora J.W."/>
            <person name="Visel A."/>
            <person name="Grigoriev I.V."/>
        </authorList>
    </citation>
    <scope>NUCLEOTIDE SEQUENCE [LARGE SCALE GENOMIC DNA]</scope>
    <source>
        <strain evidence="4 5">12-1054</strain>
    </source>
</reference>
<evidence type="ECO:0000313" key="5">
    <source>
        <dbReference type="Proteomes" id="UP000193685"/>
    </source>
</evidence>
<evidence type="ECO:0000313" key="4">
    <source>
        <dbReference type="EMBL" id="ORY86102.1"/>
    </source>
</evidence>
<keyword evidence="3" id="KW-0472">Membrane</keyword>
<evidence type="ECO:0000256" key="3">
    <source>
        <dbReference type="SAM" id="Phobius"/>
    </source>
</evidence>
<dbReference type="AlphaFoldDB" id="A0A1Y2FQ26"/>
<dbReference type="InterPro" id="IPR018559">
    <property type="entry name" value="DUF2015"/>
</dbReference>
<comment type="similarity">
    <text evidence="1">Belongs to the UPF0357 family.</text>
</comment>
<comment type="caution">
    <text evidence="4">The sequence shown here is derived from an EMBL/GenBank/DDBJ whole genome shotgun (WGS) entry which is preliminary data.</text>
</comment>
<evidence type="ECO:0000256" key="1">
    <source>
        <dbReference type="ARBA" id="ARBA00008325"/>
    </source>
</evidence>
<dbReference type="GeneID" id="63784854"/>
<proteinExistence type="inferred from homology"/>
<dbReference type="OMA" id="NIRDGDS"/>
<dbReference type="EMBL" id="MCFI01000003">
    <property type="protein sequence ID" value="ORY86102.1"/>
    <property type="molecule type" value="Genomic_DNA"/>
</dbReference>
<organism evidence="4 5">
    <name type="scientific">Protomyces lactucae-debilis</name>
    <dbReference type="NCBI Taxonomy" id="2754530"/>
    <lineage>
        <taxon>Eukaryota</taxon>
        <taxon>Fungi</taxon>
        <taxon>Dikarya</taxon>
        <taxon>Ascomycota</taxon>
        <taxon>Taphrinomycotina</taxon>
        <taxon>Taphrinomycetes</taxon>
        <taxon>Taphrinales</taxon>
        <taxon>Protomycetaceae</taxon>
        <taxon>Protomyces</taxon>
    </lineage>
</organism>
<sequence length="129" mass="14715">MALSHFLYTLCLICIIAASVGYVTRAYWSPYLPIALRARLERYMALPTFEDDIERGLTSDDFDLHGNVEAGDDRHGLDATSRKEVMHIMKKRKCNFDQARLIMLQDKMRKAGIDPQTGLPIDSKFVSFS</sequence>
<dbReference type="PANTHER" id="PTHR28023:SF1">
    <property type="entry name" value="UPF0357 PROTEIN YCL012C"/>
    <property type="match status" value="1"/>
</dbReference>
<name>A0A1Y2FQ26_PROLT</name>
<keyword evidence="5" id="KW-1185">Reference proteome</keyword>
<dbReference type="Pfam" id="PF09435">
    <property type="entry name" value="DUF2015"/>
    <property type="match status" value="1"/>
</dbReference>
<dbReference type="Proteomes" id="UP000193685">
    <property type="component" value="Unassembled WGS sequence"/>
</dbReference>